<evidence type="ECO:0000256" key="1">
    <source>
        <dbReference type="ARBA" id="ARBA00023157"/>
    </source>
</evidence>
<accession>A0AAD8HPN6</accession>
<dbReference type="SMART" id="SM00458">
    <property type="entry name" value="RICIN"/>
    <property type="match status" value="2"/>
</dbReference>
<dbReference type="Pfam" id="PF00161">
    <property type="entry name" value="RIP"/>
    <property type="match status" value="1"/>
</dbReference>
<reference evidence="5" key="2">
    <citation type="submission" date="2023-05" db="EMBL/GenBank/DDBJ databases">
        <authorList>
            <person name="Schelkunov M.I."/>
        </authorList>
    </citation>
    <scope>NUCLEOTIDE SEQUENCE</scope>
    <source>
        <strain evidence="5">Hsosn_3</strain>
        <tissue evidence="5">Leaf</tissue>
    </source>
</reference>
<dbReference type="GO" id="GO:0030598">
    <property type="term" value="F:rRNA N-glycosylase activity"/>
    <property type="evidence" value="ECO:0007669"/>
    <property type="project" value="UniProtKB-EC"/>
</dbReference>
<dbReference type="EMBL" id="JAUIZM010000008">
    <property type="protein sequence ID" value="KAK1370583.1"/>
    <property type="molecule type" value="Genomic_DNA"/>
</dbReference>
<comment type="subunit">
    <text evidence="3">Might form dimers or tetramers of disulfide-linked A and B chains.</text>
</comment>
<comment type="catalytic activity">
    <reaction evidence="3">
        <text>Endohydrolysis of the N-glycosidic bond at one specific adenosine on the 28S rRNA.</text>
        <dbReference type="EC" id="3.2.2.22"/>
    </reaction>
</comment>
<evidence type="ECO:0000313" key="6">
    <source>
        <dbReference type="Proteomes" id="UP001237642"/>
    </source>
</evidence>
<keyword evidence="3" id="KW-0378">Hydrolase</keyword>
<feature type="domain" description="Ricin B lectin" evidence="4">
    <location>
        <begin position="341"/>
        <end position="467"/>
    </location>
</feature>
<dbReference type="CDD" id="cd23443">
    <property type="entry name" value="beta-trefoil_Ricin_RIPs_II_rpt1"/>
    <property type="match status" value="1"/>
</dbReference>
<dbReference type="PANTHER" id="PTHR33453:SF34">
    <property type="entry name" value="RIBOSOME-INACTIVATING PROTEIN"/>
    <property type="match status" value="1"/>
</dbReference>
<keyword evidence="1" id="KW-1015">Disulfide bond</keyword>
<evidence type="ECO:0000256" key="2">
    <source>
        <dbReference type="ARBA" id="ARBA00023180"/>
    </source>
</evidence>
<dbReference type="InterPro" id="IPR017989">
    <property type="entry name" value="Ribosome_inactivat_1/2"/>
</dbReference>
<dbReference type="InterPro" id="IPR036041">
    <property type="entry name" value="Ribosome-inact_prot_sf"/>
</dbReference>
<dbReference type="Gene3D" id="4.10.470.10">
    <property type="entry name" value="Ricin (A Subunit), domain 2"/>
    <property type="match status" value="1"/>
</dbReference>
<dbReference type="InterPro" id="IPR035992">
    <property type="entry name" value="Ricin_B-like_lectins"/>
</dbReference>
<keyword evidence="6" id="KW-1185">Reference proteome</keyword>
<dbReference type="Pfam" id="PF00652">
    <property type="entry name" value="Ricin_B_lectin"/>
    <property type="match status" value="2"/>
</dbReference>
<dbReference type="InterPro" id="IPR016138">
    <property type="entry name" value="Ribosome_inactivat_prot_sub1"/>
</dbReference>
<proteinExistence type="inferred from homology"/>
<dbReference type="InterPro" id="IPR001574">
    <property type="entry name" value="Ribosome_inactivat_prot"/>
</dbReference>
<dbReference type="PANTHER" id="PTHR33453">
    <property type="match status" value="1"/>
</dbReference>
<dbReference type="AlphaFoldDB" id="A0AAD8HPN6"/>
<dbReference type="PROSITE" id="PS50231">
    <property type="entry name" value="RICIN_B_LECTIN"/>
    <property type="match status" value="2"/>
</dbReference>
<dbReference type="GO" id="GO:0017148">
    <property type="term" value="P:negative regulation of translation"/>
    <property type="evidence" value="ECO:0007669"/>
    <property type="project" value="UniProtKB-KW"/>
</dbReference>
<dbReference type="SUPFAM" id="SSF56371">
    <property type="entry name" value="Ribosome inactivating proteins (RIP)"/>
    <property type="match status" value="1"/>
</dbReference>
<feature type="domain" description="Ricin B lectin" evidence="4">
    <location>
        <begin position="475"/>
        <end position="591"/>
    </location>
</feature>
<dbReference type="GO" id="GO:0006952">
    <property type="term" value="P:defense response"/>
    <property type="evidence" value="ECO:0007669"/>
    <property type="project" value="UniProtKB-KW"/>
</dbReference>
<gene>
    <name evidence="5" type="ORF">POM88_036675</name>
</gene>
<comment type="function">
    <text evidence="3">The A chain is responsible for inhibiting protein synthesis through the catalytic inactivation of 60S ribosomal subunits by removing adenine from position 4,324 of 28S rRNA. The B chain binds to cell receptors and probably facilitates the entry into the cell of the A chain; B chains are also responsible for cell agglutination (lectin activity).</text>
</comment>
<sequence>MSYEFSKAVEMMWINLALLAAWLMLNGINSLSTHTLAVGRLNDPDPYPVFRFNTLSDNPRASYRELIGGIRDLLADNEIGPVFEIPRLSPRASVAKSRWFLQVELINSNEDTITCVLNTINLYLVGYRTGNKFYYFSDTADGVDTLFPKLPHYVLPFLSSYGGLAQEAGDRGKIALGIAPLEQAIDDLQEYRRRDLARAFTVIIQMFPEAIRYKYIEDFIGTIIRRQVQDVPSGTMIDLENEWGSLSTRIQNSIDGTISPPVVITNREGKKTSISTVTTGLVVNIGILFFVCIRTSNAEIILTTAPLHTDGATFTSISEPIIRHPVGKGSRDRDTCNKTGEPTVHIVGRNGLCATVKDGTYSDGNPIVLSPCKSNEDVNQLWTLKADGTIISRGMCLATNGDSSPGVMLVNCKAALPVVTKWEVLVNNGTIKNPRSSLVLSATSGSMGTQLTLQENLYSTSETWVVANNTQPIITPIMNTGQFNMCLQATGAEISYSKCQSGETRQIFAVYPDGSIRPNDKRDDCLAVNNSRNLVVVAGCNGSAEQRWSFNRDYTISNLDTGLIIDALNNFIYLSISSVPRGTQEWQAWLL</sequence>
<keyword evidence="3" id="KW-0652">Protein synthesis inhibitor</keyword>
<organism evidence="5 6">
    <name type="scientific">Heracleum sosnowskyi</name>
    <dbReference type="NCBI Taxonomy" id="360622"/>
    <lineage>
        <taxon>Eukaryota</taxon>
        <taxon>Viridiplantae</taxon>
        <taxon>Streptophyta</taxon>
        <taxon>Embryophyta</taxon>
        <taxon>Tracheophyta</taxon>
        <taxon>Spermatophyta</taxon>
        <taxon>Magnoliopsida</taxon>
        <taxon>eudicotyledons</taxon>
        <taxon>Gunneridae</taxon>
        <taxon>Pentapetalae</taxon>
        <taxon>asterids</taxon>
        <taxon>campanulids</taxon>
        <taxon>Apiales</taxon>
        <taxon>Apiaceae</taxon>
        <taxon>Apioideae</taxon>
        <taxon>apioid superclade</taxon>
        <taxon>Tordylieae</taxon>
        <taxon>Tordyliinae</taxon>
        <taxon>Heracleum</taxon>
    </lineage>
</organism>
<keyword evidence="3" id="KW-0611">Plant defense</keyword>
<dbReference type="InterPro" id="IPR016139">
    <property type="entry name" value="Ribosome_inactivat_prot_sub2"/>
</dbReference>
<keyword evidence="3" id="KW-0800">Toxin</keyword>
<evidence type="ECO:0000259" key="4">
    <source>
        <dbReference type="SMART" id="SM00458"/>
    </source>
</evidence>
<comment type="similarity">
    <text evidence="3">Belongs to the ribosome-inactivating protein family.</text>
</comment>
<comment type="caution">
    <text evidence="5">The sequence shown here is derived from an EMBL/GenBank/DDBJ whole genome shotgun (WGS) entry which is preliminary data.</text>
</comment>
<dbReference type="EC" id="3.2.2.22" evidence="3"/>
<dbReference type="Gene3D" id="2.80.10.50">
    <property type="match status" value="2"/>
</dbReference>
<evidence type="ECO:0000313" key="5">
    <source>
        <dbReference type="EMBL" id="KAK1370583.1"/>
    </source>
</evidence>
<dbReference type="Proteomes" id="UP001237642">
    <property type="component" value="Unassembled WGS sequence"/>
</dbReference>
<reference evidence="5" key="1">
    <citation type="submission" date="2023-02" db="EMBL/GenBank/DDBJ databases">
        <title>Genome of toxic invasive species Heracleum sosnowskyi carries increased number of genes despite the absence of recent whole-genome duplications.</title>
        <authorList>
            <person name="Schelkunov M."/>
            <person name="Shtratnikova V."/>
            <person name="Makarenko M."/>
            <person name="Klepikova A."/>
            <person name="Omelchenko D."/>
            <person name="Novikova G."/>
            <person name="Obukhova E."/>
            <person name="Bogdanov V."/>
            <person name="Penin A."/>
            <person name="Logacheva M."/>
        </authorList>
    </citation>
    <scope>NUCLEOTIDE SEQUENCE</scope>
    <source>
        <strain evidence="5">Hsosn_3</strain>
        <tissue evidence="5">Leaf</tissue>
    </source>
</reference>
<dbReference type="GO" id="GO:0090729">
    <property type="term" value="F:toxin activity"/>
    <property type="evidence" value="ECO:0007669"/>
    <property type="project" value="UniProtKB-KW"/>
</dbReference>
<dbReference type="InterPro" id="IPR000772">
    <property type="entry name" value="Ricin_B_lectin"/>
</dbReference>
<dbReference type="Gene3D" id="3.40.420.10">
    <property type="entry name" value="Ricin (A subunit), domain 1"/>
    <property type="match status" value="1"/>
</dbReference>
<name>A0AAD8HPN6_9APIA</name>
<dbReference type="PRINTS" id="PR00396">
    <property type="entry name" value="SHIGARICIN"/>
</dbReference>
<keyword evidence="2" id="KW-0325">Glycoprotein</keyword>
<evidence type="ECO:0000256" key="3">
    <source>
        <dbReference type="RuleBase" id="RU004915"/>
    </source>
</evidence>
<dbReference type="SUPFAM" id="SSF50370">
    <property type="entry name" value="Ricin B-like lectins"/>
    <property type="match status" value="2"/>
</dbReference>
<protein>
    <recommendedName>
        <fullName evidence="3">Ribosome-inactivating protein</fullName>
    </recommendedName>
    <component>
        <recommendedName>
            <fullName evidence="3">Ribosome-inactivating protein chain A</fullName>
        </recommendedName>
        <alternativeName>
            <fullName evidence="3">rRNA N-glycosidase</fullName>
            <ecNumber evidence="3">3.2.2.22</ecNumber>
        </alternativeName>
    </component>
    <component>
        <recommendedName>
            <fullName evidence="3">Ribosome-inactivating protein chain B</fullName>
        </recommendedName>
    </component>
</protein>